<proteinExistence type="predicted"/>
<protein>
    <submittedName>
        <fullName evidence="3">Alpha/beta hydrolase</fullName>
    </submittedName>
</protein>
<gene>
    <name evidence="3" type="ORF">GCM10009867_09960</name>
</gene>
<feature type="domain" description="AB hydrolase-1" evidence="2">
    <location>
        <begin position="12"/>
        <end position="107"/>
    </location>
</feature>
<dbReference type="RefSeq" id="WP_344190855.1">
    <property type="nucleotide sequence ID" value="NZ_BAAARN010000001.1"/>
</dbReference>
<dbReference type="InterPro" id="IPR000073">
    <property type="entry name" value="AB_hydrolase_1"/>
</dbReference>
<dbReference type="Pfam" id="PF00561">
    <property type="entry name" value="Abhydrolase_1"/>
    <property type="match status" value="1"/>
</dbReference>
<dbReference type="Proteomes" id="UP001501326">
    <property type="component" value="Unassembled WGS sequence"/>
</dbReference>
<evidence type="ECO:0000256" key="1">
    <source>
        <dbReference type="ARBA" id="ARBA00022801"/>
    </source>
</evidence>
<evidence type="ECO:0000259" key="2">
    <source>
        <dbReference type="Pfam" id="PF00561"/>
    </source>
</evidence>
<dbReference type="GO" id="GO:0016787">
    <property type="term" value="F:hydrolase activity"/>
    <property type="evidence" value="ECO:0007669"/>
    <property type="project" value="UniProtKB-KW"/>
</dbReference>
<dbReference type="PRINTS" id="PR00412">
    <property type="entry name" value="EPOXHYDRLASE"/>
</dbReference>
<accession>A0ABN3UJF5</accession>
<sequence>MLLSHDVSGSGPAVLLLHSGVADRRMWDDLVPALGHSFTVVRPDFRGFGQTPLPPGEYADADDLDALLDHLGIESAAVVGSSFGGRVALELATLHPGRVSSLVLLCAAYRGVEPTADVRAFGAEEDRLLEAGDVEGATELNVRTFLGPDARAATRDHLVEMQRHAFEVQIAADEQDPPPSPRRVDVDLSAIAVDTVVVSGALDLDLFTQVAEVLAREIPGAESVVLDWAGHLPSLERPDAVLALLLDVLRDDPAVHQP</sequence>
<name>A0ABN3UJF5_9MICO</name>
<comment type="caution">
    <text evidence="3">The sequence shown here is derived from an EMBL/GenBank/DDBJ whole genome shotgun (WGS) entry which is preliminary data.</text>
</comment>
<evidence type="ECO:0000313" key="3">
    <source>
        <dbReference type="EMBL" id="GAA2732938.1"/>
    </source>
</evidence>
<dbReference type="PANTHER" id="PTHR43798:SF31">
    <property type="entry name" value="AB HYDROLASE SUPERFAMILY PROTEIN YCLE"/>
    <property type="match status" value="1"/>
</dbReference>
<dbReference type="Gene3D" id="3.40.50.1820">
    <property type="entry name" value="alpha/beta hydrolase"/>
    <property type="match status" value="1"/>
</dbReference>
<organism evidence="3 4">
    <name type="scientific">Pedococcus aerophilus</name>
    <dbReference type="NCBI Taxonomy" id="436356"/>
    <lineage>
        <taxon>Bacteria</taxon>
        <taxon>Bacillati</taxon>
        <taxon>Actinomycetota</taxon>
        <taxon>Actinomycetes</taxon>
        <taxon>Micrococcales</taxon>
        <taxon>Intrasporangiaceae</taxon>
        <taxon>Pedococcus</taxon>
    </lineage>
</organism>
<dbReference type="SUPFAM" id="SSF53474">
    <property type="entry name" value="alpha/beta-Hydrolases"/>
    <property type="match status" value="1"/>
</dbReference>
<dbReference type="InterPro" id="IPR029058">
    <property type="entry name" value="AB_hydrolase_fold"/>
</dbReference>
<dbReference type="InterPro" id="IPR000639">
    <property type="entry name" value="Epox_hydrolase-like"/>
</dbReference>
<evidence type="ECO:0000313" key="4">
    <source>
        <dbReference type="Proteomes" id="UP001501326"/>
    </source>
</evidence>
<keyword evidence="4" id="KW-1185">Reference proteome</keyword>
<dbReference type="PANTHER" id="PTHR43798">
    <property type="entry name" value="MONOACYLGLYCEROL LIPASE"/>
    <property type="match status" value="1"/>
</dbReference>
<dbReference type="EMBL" id="BAAARN010000001">
    <property type="protein sequence ID" value="GAA2732938.1"/>
    <property type="molecule type" value="Genomic_DNA"/>
</dbReference>
<reference evidence="3 4" key="1">
    <citation type="journal article" date="2019" name="Int. J. Syst. Evol. Microbiol.">
        <title>The Global Catalogue of Microorganisms (GCM) 10K type strain sequencing project: providing services to taxonomists for standard genome sequencing and annotation.</title>
        <authorList>
            <consortium name="The Broad Institute Genomics Platform"/>
            <consortium name="The Broad Institute Genome Sequencing Center for Infectious Disease"/>
            <person name="Wu L."/>
            <person name="Ma J."/>
        </authorList>
    </citation>
    <scope>NUCLEOTIDE SEQUENCE [LARGE SCALE GENOMIC DNA]</scope>
    <source>
        <strain evidence="3 4">JCM 16378</strain>
    </source>
</reference>
<dbReference type="InterPro" id="IPR050266">
    <property type="entry name" value="AB_hydrolase_sf"/>
</dbReference>
<keyword evidence="1 3" id="KW-0378">Hydrolase</keyword>
<dbReference type="PRINTS" id="PR00111">
    <property type="entry name" value="ABHYDROLASE"/>
</dbReference>